<name>A0A6A6GYQ3_VIRVR</name>
<gene>
    <name evidence="2" type="ORF">EV356DRAFT_508178</name>
</gene>
<organism evidence="2 3">
    <name type="scientific">Viridothelium virens</name>
    <name type="common">Speckled blister lichen</name>
    <name type="synonym">Trypethelium virens</name>
    <dbReference type="NCBI Taxonomy" id="1048519"/>
    <lineage>
        <taxon>Eukaryota</taxon>
        <taxon>Fungi</taxon>
        <taxon>Dikarya</taxon>
        <taxon>Ascomycota</taxon>
        <taxon>Pezizomycotina</taxon>
        <taxon>Dothideomycetes</taxon>
        <taxon>Dothideomycetes incertae sedis</taxon>
        <taxon>Trypetheliales</taxon>
        <taxon>Trypetheliaceae</taxon>
        <taxon>Viridothelium</taxon>
    </lineage>
</organism>
<dbReference type="PANTHER" id="PTHR43991">
    <property type="entry name" value="WD REPEAT PROTEIN (AFU_ORTHOLOGUE AFUA_8G05640)-RELATED"/>
    <property type="match status" value="1"/>
</dbReference>
<dbReference type="SMART" id="SM00320">
    <property type="entry name" value="WD40"/>
    <property type="match status" value="1"/>
</dbReference>
<dbReference type="PROSITE" id="PS50294">
    <property type="entry name" value="WD_REPEATS_REGION"/>
    <property type="match status" value="1"/>
</dbReference>
<keyword evidence="1" id="KW-0853">WD repeat</keyword>
<proteinExistence type="predicted"/>
<dbReference type="EMBL" id="ML991836">
    <property type="protein sequence ID" value="KAF2230721.1"/>
    <property type="molecule type" value="Genomic_DNA"/>
</dbReference>
<reference evidence="2" key="1">
    <citation type="journal article" date="2020" name="Stud. Mycol.">
        <title>101 Dothideomycetes genomes: a test case for predicting lifestyles and emergence of pathogens.</title>
        <authorList>
            <person name="Haridas S."/>
            <person name="Albert R."/>
            <person name="Binder M."/>
            <person name="Bloem J."/>
            <person name="Labutti K."/>
            <person name="Salamov A."/>
            <person name="Andreopoulos B."/>
            <person name="Baker S."/>
            <person name="Barry K."/>
            <person name="Bills G."/>
            <person name="Bluhm B."/>
            <person name="Cannon C."/>
            <person name="Castanera R."/>
            <person name="Culley D."/>
            <person name="Daum C."/>
            <person name="Ezra D."/>
            <person name="Gonzalez J."/>
            <person name="Henrissat B."/>
            <person name="Kuo A."/>
            <person name="Liang C."/>
            <person name="Lipzen A."/>
            <person name="Lutzoni F."/>
            <person name="Magnuson J."/>
            <person name="Mondo S."/>
            <person name="Nolan M."/>
            <person name="Ohm R."/>
            <person name="Pangilinan J."/>
            <person name="Park H.-J."/>
            <person name="Ramirez L."/>
            <person name="Alfaro M."/>
            <person name="Sun H."/>
            <person name="Tritt A."/>
            <person name="Yoshinaga Y."/>
            <person name="Zwiers L.-H."/>
            <person name="Turgeon B."/>
            <person name="Goodwin S."/>
            <person name="Spatafora J."/>
            <person name="Crous P."/>
            <person name="Grigoriev I."/>
        </authorList>
    </citation>
    <scope>NUCLEOTIDE SEQUENCE</scope>
    <source>
        <strain evidence="2">Tuck. ex Michener</strain>
    </source>
</reference>
<accession>A0A6A6GYQ3</accession>
<dbReference type="Gene3D" id="2.130.10.10">
    <property type="entry name" value="YVTN repeat-like/Quinoprotein amine dehydrogenase"/>
    <property type="match status" value="1"/>
</dbReference>
<feature type="repeat" description="WD" evidence="1">
    <location>
        <begin position="195"/>
        <end position="227"/>
    </location>
</feature>
<sequence>MRTDHTAHLTHFQLRHLISAPSRNDIFYAAGSQVIHVNTSTPSTKPIINLHTPSSPLSPRTTSPFNITTLAATPAVLLTASFTGEYAYLPLSSPTTPPPILGRVTPSPSDITNHIQPSASRSLPLSTPLAAFASNDHHLRILHTATNRMLASFAYPAALNASAISPDARLRALVSDASSPWITDAETGEVMVELRGVHQDAGFAVAWADDGVTLATASQDEKVAVWDARWWKEPMAVLHSQMAAPRALAFSPVGCGRRVLVVGEAEDVVGVVEMDGGGEWARRDIEFFGSVGGIAMGPDGEELWVANCDATVGGLMEFERCGGEGEGDWVEDPERDVRTARRKAERRYRFRESGQVVV</sequence>
<dbReference type="InterPro" id="IPR036322">
    <property type="entry name" value="WD40_repeat_dom_sf"/>
</dbReference>
<dbReference type="InterPro" id="IPR015943">
    <property type="entry name" value="WD40/YVTN_repeat-like_dom_sf"/>
</dbReference>
<protein>
    <submittedName>
        <fullName evidence="2">YVTN repeat-like/Quino protein amine dehydrogenase</fullName>
    </submittedName>
</protein>
<keyword evidence="3" id="KW-1185">Reference proteome</keyword>
<dbReference type="AlphaFoldDB" id="A0A6A6GYQ3"/>
<dbReference type="InterPro" id="IPR001680">
    <property type="entry name" value="WD40_rpt"/>
</dbReference>
<dbReference type="Proteomes" id="UP000800092">
    <property type="component" value="Unassembled WGS sequence"/>
</dbReference>
<dbReference type="PROSITE" id="PS50082">
    <property type="entry name" value="WD_REPEATS_2"/>
    <property type="match status" value="1"/>
</dbReference>
<evidence type="ECO:0000313" key="2">
    <source>
        <dbReference type="EMBL" id="KAF2230721.1"/>
    </source>
</evidence>
<dbReference type="SUPFAM" id="SSF50978">
    <property type="entry name" value="WD40 repeat-like"/>
    <property type="match status" value="1"/>
</dbReference>
<evidence type="ECO:0000256" key="1">
    <source>
        <dbReference type="PROSITE-ProRule" id="PRU00221"/>
    </source>
</evidence>
<evidence type="ECO:0000313" key="3">
    <source>
        <dbReference type="Proteomes" id="UP000800092"/>
    </source>
</evidence>
<dbReference type="OrthoDB" id="20669at2759"/>
<dbReference type="PANTHER" id="PTHR43991:SF12">
    <property type="entry name" value="WD REPEAT PROTEIN (AFU_ORTHOLOGUE AFUA_8G05640)"/>
    <property type="match status" value="1"/>
</dbReference>